<dbReference type="Gene3D" id="4.10.60.10">
    <property type="entry name" value="Zinc finger, CCHC-type"/>
    <property type="match status" value="1"/>
</dbReference>
<dbReference type="OrthoDB" id="696760at2759"/>
<dbReference type="Proteomes" id="UP000604825">
    <property type="component" value="Unassembled WGS sequence"/>
</dbReference>
<organism evidence="4 5">
    <name type="scientific">Miscanthus lutarioriparius</name>
    <dbReference type="NCBI Taxonomy" id="422564"/>
    <lineage>
        <taxon>Eukaryota</taxon>
        <taxon>Viridiplantae</taxon>
        <taxon>Streptophyta</taxon>
        <taxon>Embryophyta</taxon>
        <taxon>Tracheophyta</taxon>
        <taxon>Spermatophyta</taxon>
        <taxon>Magnoliopsida</taxon>
        <taxon>Liliopsida</taxon>
        <taxon>Poales</taxon>
        <taxon>Poaceae</taxon>
        <taxon>PACMAD clade</taxon>
        <taxon>Panicoideae</taxon>
        <taxon>Andropogonodae</taxon>
        <taxon>Andropogoneae</taxon>
        <taxon>Saccharinae</taxon>
        <taxon>Miscanthus</taxon>
    </lineage>
</organism>
<dbReference type="SUPFAM" id="SSF57756">
    <property type="entry name" value="Retrovirus zinc finger-like domains"/>
    <property type="match status" value="1"/>
</dbReference>
<keyword evidence="5" id="KW-1185">Reference proteome</keyword>
<keyword evidence="1" id="KW-0862">Zinc</keyword>
<dbReference type="GO" id="GO:0003676">
    <property type="term" value="F:nucleic acid binding"/>
    <property type="evidence" value="ECO:0007669"/>
    <property type="project" value="InterPro"/>
</dbReference>
<feature type="compositionally biased region" description="Polar residues" evidence="2">
    <location>
        <begin position="496"/>
        <end position="512"/>
    </location>
</feature>
<evidence type="ECO:0000313" key="5">
    <source>
        <dbReference type="Proteomes" id="UP000604825"/>
    </source>
</evidence>
<keyword evidence="1" id="KW-0863">Zinc-finger</keyword>
<evidence type="ECO:0000256" key="1">
    <source>
        <dbReference type="PROSITE-ProRule" id="PRU00047"/>
    </source>
</evidence>
<dbReference type="InterPro" id="IPR036875">
    <property type="entry name" value="Znf_CCHC_sf"/>
</dbReference>
<evidence type="ECO:0000259" key="3">
    <source>
        <dbReference type="PROSITE" id="PS50158"/>
    </source>
</evidence>
<feature type="domain" description="CCHC-type" evidence="3">
    <location>
        <begin position="282"/>
        <end position="296"/>
    </location>
</feature>
<reference evidence="4" key="1">
    <citation type="submission" date="2020-10" db="EMBL/GenBank/DDBJ databases">
        <authorList>
            <person name="Han B."/>
            <person name="Lu T."/>
            <person name="Zhao Q."/>
            <person name="Huang X."/>
            <person name="Zhao Y."/>
        </authorList>
    </citation>
    <scope>NUCLEOTIDE SEQUENCE</scope>
</reference>
<keyword evidence="1" id="KW-0479">Metal-binding</keyword>
<proteinExistence type="predicted"/>
<dbReference type="AlphaFoldDB" id="A0A811MMV9"/>
<dbReference type="SMART" id="SM00343">
    <property type="entry name" value="ZnF_C2HC"/>
    <property type="match status" value="2"/>
</dbReference>
<dbReference type="GO" id="GO:0008270">
    <property type="term" value="F:zinc ion binding"/>
    <property type="evidence" value="ECO:0007669"/>
    <property type="project" value="UniProtKB-KW"/>
</dbReference>
<protein>
    <recommendedName>
        <fullName evidence="3">CCHC-type domain-containing protein</fullName>
    </recommendedName>
</protein>
<name>A0A811MMV9_9POAL</name>
<feature type="region of interest" description="Disordered" evidence="2">
    <location>
        <begin position="227"/>
        <end position="256"/>
    </location>
</feature>
<dbReference type="PANTHER" id="PTHR33075:SF10">
    <property type="entry name" value="DUF4283 DOMAIN-CONTAINING PROTEIN"/>
    <property type="match status" value="1"/>
</dbReference>
<dbReference type="PANTHER" id="PTHR33075">
    <property type="entry name" value="OS02G0499800 PROTEIN"/>
    <property type="match status" value="1"/>
</dbReference>
<dbReference type="InterPro" id="IPR001878">
    <property type="entry name" value="Znf_CCHC"/>
</dbReference>
<sequence length="622" mass="68873">MGSSSDLVKRLDFDRGLEFQDEVRRLFRSPVHHPSPIPDGSFFLLVTFRRFLFRLTEESVSLALQSCLGGRALDFHVKFLSNNHFRFSMFSKQVGFHIYKLRRVISSSFDCYFHLWNNGTPHWEREKRAWEIEQEKEWTKVLSKSSKKDAAKSHKKVSFAKNLVHHSPVKSSPVKEKISFGAFSVLAVTSPGNLVFGNTDLKYGMDHIHAFQPGAKQDRVLKSEMQRSPSMQRPGEIPDANATARAKSSAHISNSKSLVTGPRCSSCFSLGHLNAKCPGKIRCWKCSKFGHTRKMCSTSSIPIFMWQPKLIMDDDRTLPHSHVTRVKHRLVWTPKIPICKASDILDSCTGSPDSSHSLNQDQLFEGVVDESSSSSNDATSAPLEERARFAAAQQCCANALIFKRKDLPDDVFVRGSTSSAPIIIDRNAMQSALLQPAPAAVTGMEIVPWKPVFDVLALQLWPAVVKSRREANARATVVPSGPVILLGPPPQFEFQSEQIRPSPSLTQGQKSKAANEKKTLALPTTISESSASTPLVQSTVRRSSRRTAKLDGFCPVRLSANPSKKRKIAVVQINESTGEVAPVDIFVLQGWGIDCGVAPSELTEDALLQAPIGQVPNEDHAN</sequence>
<evidence type="ECO:0000313" key="4">
    <source>
        <dbReference type="EMBL" id="CAD6212270.1"/>
    </source>
</evidence>
<accession>A0A811MMV9</accession>
<comment type="caution">
    <text evidence="4">The sequence shown here is derived from an EMBL/GenBank/DDBJ whole genome shotgun (WGS) entry which is preliminary data.</text>
</comment>
<dbReference type="PROSITE" id="PS50158">
    <property type="entry name" value="ZF_CCHC"/>
    <property type="match status" value="1"/>
</dbReference>
<gene>
    <name evidence="4" type="ORF">NCGR_LOCUS8078</name>
</gene>
<dbReference type="EMBL" id="CAJGYO010000002">
    <property type="protein sequence ID" value="CAD6212270.1"/>
    <property type="molecule type" value="Genomic_DNA"/>
</dbReference>
<feature type="region of interest" description="Disordered" evidence="2">
    <location>
        <begin position="496"/>
        <end position="516"/>
    </location>
</feature>
<evidence type="ECO:0000256" key="2">
    <source>
        <dbReference type="SAM" id="MobiDB-lite"/>
    </source>
</evidence>